<dbReference type="PRINTS" id="PR00385">
    <property type="entry name" value="P450"/>
</dbReference>
<evidence type="ECO:0000256" key="2">
    <source>
        <dbReference type="ARBA" id="ARBA00010617"/>
    </source>
</evidence>
<accession>G7E632</accession>
<dbReference type="SUPFAM" id="SSF48264">
    <property type="entry name" value="Cytochrome P450"/>
    <property type="match status" value="1"/>
</dbReference>
<keyword evidence="3 8" id="KW-0349">Heme</keyword>
<evidence type="ECO:0000256" key="7">
    <source>
        <dbReference type="ARBA" id="ARBA00023033"/>
    </source>
</evidence>
<evidence type="ECO:0000313" key="10">
    <source>
        <dbReference type="EMBL" id="GAA98292.1"/>
    </source>
</evidence>
<comment type="caution">
    <text evidence="10">The sequence shown here is derived from an EMBL/GenBank/DDBJ whole genome shotgun (WGS) entry which is preliminary data.</text>
</comment>
<dbReference type="GO" id="GO:0016705">
    <property type="term" value="F:oxidoreductase activity, acting on paired donors, with incorporation or reduction of molecular oxygen"/>
    <property type="evidence" value="ECO:0007669"/>
    <property type="project" value="InterPro"/>
</dbReference>
<dbReference type="GO" id="GO:0004497">
    <property type="term" value="F:monooxygenase activity"/>
    <property type="evidence" value="ECO:0007669"/>
    <property type="project" value="UniProtKB-KW"/>
</dbReference>
<gene>
    <name evidence="10" type="primary">Mo04976</name>
    <name evidence="10" type="ORF">E5Q_04976</name>
</gene>
<dbReference type="GO" id="GO:0020037">
    <property type="term" value="F:heme binding"/>
    <property type="evidence" value="ECO:0007669"/>
    <property type="project" value="InterPro"/>
</dbReference>
<dbReference type="Pfam" id="PF00067">
    <property type="entry name" value="p450"/>
    <property type="match status" value="1"/>
</dbReference>
<evidence type="ECO:0000256" key="5">
    <source>
        <dbReference type="ARBA" id="ARBA00023002"/>
    </source>
</evidence>
<dbReference type="InterPro" id="IPR001128">
    <property type="entry name" value="Cyt_P450"/>
</dbReference>
<evidence type="ECO:0000313" key="11">
    <source>
        <dbReference type="Proteomes" id="UP000009131"/>
    </source>
</evidence>
<dbReference type="InterPro" id="IPR017972">
    <property type="entry name" value="Cyt_P450_CS"/>
</dbReference>
<dbReference type="eggNOG" id="KOG0158">
    <property type="taxonomic scope" value="Eukaryota"/>
</dbReference>
<dbReference type="RefSeq" id="XP_014569191.1">
    <property type="nucleotide sequence ID" value="XM_014713705.1"/>
</dbReference>
<sequence length="517" mass="58638">MLGAAVSLLLAALTRMLLYAFLLLAASYILPYYWDTYDLRKHPGPITARFSTFWLAYYARHGQRYRAVHAAHQRYGRIVRIAPNQLSIADADALPVVYGHSTGTLKSTFYDAFVASVHRGLFNTRNRVDHTRKRKIISHTFSQRSILELEPYIATTLKAFLAKWDIKCELAKDRWECDALPWFNYFAFDVIGDLAFGRPFGMVAAEADRTVVEDDQGHTFTASAVRILNERGEYSATQGAIWPPLRPYMKYCDPWFARGLASVKNLTGIARSRVNQRLREGAGERKDLLARLQQGKDEQGHPMGKDELTAEALTQLIAGSDTTSNSSCAIVFFIARHSQVKRRLQQELDTELAGKASDDGVLTFDEVKRLPYLAACIDEGLRRHSTSSIGLPRIMPDHVVFKDVPIRAGTVLSVPSYTIHHDETYWSEPFTYNPDRWLDSSADVKQSREKAFNPFSTGPRACIGLNVARLELLVFIASLFFRYEIDLQDESLDELPTREGFLRKPLYCHLKISRRAS</sequence>
<dbReference type="OMA" id="TYDMVRD"/>
<dbReference type="PROSITE" id="PS00086">
    <property type="entry name" value="CYTOCHROME_P450"/>
    <property type="match status" value="1"/>
</dbReference>
<dbReference type="STRING" id="764103.G7E632"/>
<organism evidence="10 11">
    <name type="scientific">Mixia osmundae (strain CBS 9802 / IAM 14324 / JCM 22182 / KY 12970)</name>
    <dbReference type="NCBI Taxonomy" id="764103"/>
    <lineage>
        <taxon>Eukaryota</taxon>
        <taxon>Fungi</taxon>
        <taxon>Dikarya</taxon>
        <taxon>Basidiomycota</taxon>
        <taxon>Pucciniomycotina</taxon>
        <taxon>Mixiomycetes</taxon>
        <taxon>Mixiales</taxon>
        <taxon>Mixiaceae</taxon>
        <taxon>Mixia</taxon>
    </lineage>
</organism>
<dbReference type="Proteomes" id="UP000009131">
    <property type="component" value="Unassembled WGS sequence"/>
</dbReference>
<evidence type="ECO:0000256" key="4">
    <source>
        <dbReference type="ARBA" id="ARBA00022723"/>
    </source>
</evidence>
<dbReference type="PRINTS" id="PR00463">
    <property type="entry name" value="EP450I"/>
</dbReference>
<evidence type="ECO:0000256" key="6">
    <source>
        <dbReference type="ARBA" id="ARBA00023004"/>
    </source>
</evidence>
<keyword evidence="11" id="KW-1185">Reference proteome</keyword>
<keyword evidence="6 8" id="KW-0408">Iron</keyword>
<dbReference type="PANTHER" id="PTHR24305">
    <property type="entry name" value="CYTOCHROME P450"/>
    <property type="match status" value="1"/>
</dbReference>
<evidence type="ECO:0000256" key="3">
    <source>
        <dbReference type="ARBA" id="ARBA00022617"/>
    </source>
</evidence>
<reference evidence="10 11" key="1">
    <citation type="journal article" date="2011" name="J. Gen. Appl. Microbiol.">
        <title>Draft genome sequencing of the enigmatic basidiomycete Mixia osmundae.</title>
        <authorList>
            <person name="Nishida H."/>
            <person name="Nagatsuka Y."/>
            <person name="Sugiyama J."/>
        </authorList>
    </citation>
    <scope>NUCLEOTIDE SEQUENCE [LARGE SCALE GENOMIC DNA]</scope>
    <source>
        <strain evidence="11">CBS 9802 / IAM 14324 / JCM 22182 / KY 12970</strain>
    </source>
</reference>
<evidence type="ECO:0000256" key="8">
    <source>
        <dbReference type="PIRSR" id="PIRSR602401-1"/>
    </source>
</evidence>
<dbReference type="InterPro" id="IPR036396">
    <property type="entry name" value="Cyt_P450_sf"/>
</dbReference>
<comment type="similarity">
    <text evidence="2 9">Belongs to the cytochrome P450 family.</text>
</comment>
<evidence type="ECO:0000256" key="9">
    <source>
        <dbReference type="RuleBase" id="RU000461"/>
    </source>
</evidence>
<evidence type="ECO:0008006" key="12">
    <source>
        <dbReference type="Google" id="ProtNLM"/>
    </source>
</evidence>
<dbReference type="PANTHER" id="PTHR24305:SF29">
    <property type="entry name" value="BENZOATE-PARA-HYDROXYLASE"/>
    <property type="match status" value="1"/>
</dbReference>
<dbReference type="AlphaFoldDB" id="G7E632"/>
<protein>
    <recommendedName>
        <fullName evidence="12">Cytochrome P450</fullName>
    </recommendedName>
</protein>
<keyword evidence="7 9" id="KW-0503">Monooxygenase</keyword>
<dbReference type="InterPro" id="IPR050121">
    <property type="entry name" value="Cytochrome_P450_monoxygenase"/>
</dbReference>
<keyword evidence="5 9" id="KW-0560">Oxidoreductase</keyword>
<proteinExistence type="inferred from homology"/>
<keyword evidence="4 8" id="KW-0479">Metal-binding</keyword>
<dbReference type="CDD" id="cd11061">
    <property type="entry name" value="CYP67-like"/>
    <property type="match status" value="1"/>
</dbReference>
<dbReference type="GO" id="GO:0005506">
    <property type="term" value="F:iron ion binding"/>
    <property type="evidence" value="ECO:0007669"/>
    <property type="project" value="InterPro"/>
</dbReference>
<reference evidence="10 11" key="2">
    <citation type="journal article" date="2012" name="Open Biol.">
        <title>Characteristics of nucleosomes and linker DNA regions on the genome of the basidiomycete Mixia osmundae revealed by mono- and dinucleosome mapping.</title>
        <authorList>
            <person name="Nishida H."/>
            <person name="Kondo S."/>
            <person name="Matsumoto T."/>
            <person name="Suzuki Y."/>
            <person name="Yoshikawa H."/>
            <person name="Taylor T.D."/>
            <person name="Sugiyama J."/>
        </authorList>
    </citation>
    <scope>NUCLEOTIDE SEQUENCE [LARGE SCALE GENOMIC DNA]</scope>
    <source>
        <strain evidence="11">CBS 9802 / IAM 14324 / JCM 22182 / KY 12970</strain>
    </source>
</reference>
<feature type="binding site" description="axial binding residue" evidence="8">
    <location>
        <position position="462"/>
    </location>
    <ligand>
        <name>heme</name>
        <dbReference type="ChEBI" id="CHEBI:30413"/>
    </ligand>
    <ligandPart>
        <name>Fe</name>
        <dbReference type="ChEBI" id="CHEBI:18248"/>
    </ligandPart>
</feature>
<evidence type="ECO:0000256" key="1">
    <source>
        <dbReference type="ARBA" id="ARBA00001971"/>
    </source>
</evidence>
<comment type="cofactor">
    <cofactor evidence="1 8">
        <name>heme</name>
        <dbReference type="ChEBI" id="CHEBI:30413"/>
    </cofactor>
</comment>
<dbReference type="HOGENOM" id="CLU_001570_14_0_1"/>
<dbReference type="EMBL" id="BABT02000150">
    <property type="protein sequence ID" value="GAA98292.1"/>
    <property type="molecule type" value="Genomic_DNA"/>
</dbReference>
<dbReference type="InterPro" id="IPR002401">
    <property type="entry name" value="Cyt_P450_E_grp-I"/>
</dbReference>
<dbReference type="OrthoDB" id="1470350at2759"/>
<name>G7E632_MIXOS</name>
<dbReference type="Gene3D" id="1.10.630.10">
    <property type="entry name" value="Cytochrome P450"/>
    <property type="match status" value="1"/>
</dbReference>
<dbReference type="InParanoid" id="G7E632"/>